<accession>A0A6M3LT84</accession>
<dbReference type="EMBL" id="MT143344">
    <property type="protein sequence ID" value="QJA95795.1"/>
    <property type="molecule type" value="Genomic_DNA"/>
</dbReference>
<gene>
    <name evidence="1" type="ORF">MM415B05176_0009</name>
</gene>
<organism evidence="1">
    <name type="scientific">viral metagenome</name>
    <dbReference type="NCBI Taxonomy" id="1070528"/>
    <lineage>
        <taxon>unclassified sequences</taxon>
        <taxon>metagenomes</taxon>
        <taxon>organismal metagenomes</taxon>
    </lineage>
</organism>
<name>A0A6M3LT84_9ZZZZ</name>
<evidence type="ECO:0000313" key="1">
    <source>
        <dbReference type="EMBL" id="QJA95795.1"/>
    </source>
</evidence>
<dbReference type="AlphaFoldDB" id="A0A6M3LT84"/>
<protein>
    <submittedName>
        <fullName evidence="1">Uncharacterized protein</fullName>
    </submittedName>
</protein>
<proteinExistence type="predicted"/>
<sequence length="56" mass="6507">MHLNEQKQKEFETSARPLVKWLNENCHPHVFALVEPGRIALVEGVYATQVLDYIED</sequence>
<reference evidence="1" key="1">
    <citation type="submission" date="2020-03" db="EMBL/GenBank/DDBJ databases">
        <title>The deep terrestrial virosphere.</title>
        <authorList>
            <person name="Holmfeldt K."/>
            <person name="Nilsson E."/>
            <person name="Simone D."/>
            <person name="Lopez-Fernandez M."/>
            <person name="Wu X."/>
            <person name="de Brujin I."/>
            <person name="Lundin D."/>
            <person name="Andersson A."/>
            <person name="Bertilsson S."/>
            <person name="Dopson M."/>
        </authorList>
    </citation>
    <scope>NUCLEOTIDE SEQUENCE</scope>
    <source>
        <strain evidence="1">MM415B05176</strain>
    </source>
</reference>